<evidence type="ECO:0000313" key="2">
    <source>
        <dbReference type="EMBL" id="KAK5166418.1"/>
    </source>
</evidence>
<gene>
    <name evidence="2" type="ORF">LTR77_007961</name>
</gene>
<sequence length="534" mass="61036">MATPTMMFEFLQVGIDDCNKAVTEQGQRRTVRSQAMKDYRRRQREKKSSVMSTPELREQLSTDLLYGEFKPLDKSPRRTTSAVSRSRRQSKSDARADRRQPCSRFDGFTLPPISQLSVDPSNVYRMALVTAIADDCFMTNDSERFSNISSVLESWVAPHTMGMQAANEALALMCLGGSVKDHRIILESRKRHLAATMCLRQEISGRDFDFDSVMGSAQLILAWSAHGAHEQEGISWEEHVSGLTAIMAASMERTQTAPVHGFLMRQYRHFALMRAFIRRQRMPFDKQTFYLGEGEPDEGGYETLVRVVLGLPLLLERSMSLRNVPLSSRGRRQASKLYSQLHSIEQGLREWLDDFYITQDGVDPGESPKQHGVLAARVHMEDIPELHDNDGAGARPETIMGQRHHFSNTLNGLFHAFYWTCQLLIKQTQLDLAKSDPRHDIETEGKLLTQHANDYAAHMVRAIPFLWEAASGQTGKMFTTRGLFHFASEWYERSGNAQLLDYCQEMERNCREENKCLQWDAMLPYSFGLLYWLT</sequence>
<organism evidence="2 3">
    <name type="scientific">Saxophila tyrrhenica</name>
    <dbReference type="NCBI Taxonomy" id="1690608"/>
    <lineage>
        <taxon>Eukaryota</taxon>
        <taxon>Fungi</taxon>
        <taxon>Dikarya</taxon>
        <taxon>Ascomycota</taxon>
        <taxon>Pezizomycotina</taxon>
        <taxon>Dothideomycetes</taxon>
        <taxon>Dothideomycetidae</taxon>
        <taxon>Mycosphaerellales</taxon>
        <taxon>Extremaceae</taxon>
        <taxon>Saxophila</taxon>
    </lineage>
</organism>
<dbReference type="GeneID" id="89929295"/>
<evidence type="ECO:0000256" key="1">
    <source>
        <dbReference type="SAM" id="MobiDB-lite"/>
    </source>
</evidence>
<evidence type="ECO:0000313" key="3">
    <source>
        <dbReference type="Proteomes" id="UP001337655"/>
    </source>
</evidence>
<accession>A0AAV9P4E5</accession>
<comment type="caution">
    <text evidence="2">The sequence shown here is derived from an EMBL/GenBank/DDBJ whole genome shotgun (WGS) entry which is preliminary data.</text>
</comment>
<feature type="region of interest" description="Disordered" evidence="1">
    <location>
        <begin position="70"/>
        <end position="103"/>
    </location>
</feature>
<feature type="compositionally biased region" description="Basic and acidic residues" evidence="1">
    <location>
        <begin position="90"/>
        <end position="100"/>
    </location>
</feature>
<protein>
    <submittedName>
        <fullName evidence="2">Uncharacterized protein</fullName>
    </submittedName>
</protein>
<proteinExistence type="predicted"/>
<reference evidence="2 3" key="1">
    <citation type="submission" date="2023-08" db="EMBL/GenBank/DDBJ databases">
        <title>Black Yeasts Isolated from many extreme environments.</title>
        <authorList>
            <person name="Coleine C."/>
            <person name="Stajich J.E."/>
            <person name="Selbmann L."/>
        </authorList>
    </citation>
    <scope>NUCLEOTIDE SEQUENCE [LARGE SCALE GENOMIC DNA]</scope>
    <source>
        <strain evidence="2 3">CCFEE 5935</strain>
    </source>
</reference>
<name>A0AAV9P4E5_9PEZI</name>
<dbReference type="RefSeq" id="XP_064656300.1">
    <property type="nucleotide sequence ID" value="XM_064805195.1"/>
</dbReference>
<dbReference type="Proteomes" id="UP001337655">
    <property type="component" value="Unassembled WGS sequence"/>
</dbReference>
<dbReference type="AlphaFoldDB" id="A0AAV9P4E5"/>
<keyword evidence="3" id="KW-1185">Reference proteome</keyword>
<feature type="region of interest" description="Disordered" evidence="1">
    <location>
        <begin position="26"/>
        <end position="55"/>
    </location>
</feature>
<dbReference type="EMBL" id="JAVRRT010000013">
    <property type="protein sequence ID" value="KAK5166418.1"/>
    <property type="molecule type" value="Genomic_DNA"/>
</dbReference>